<dbReference type="EMBL" id="JAUSRB010000002">
    <property type="protein sequence ID" value="MDP9866628.1"/>
    <property type="molecule type" value="Genomic_DNA"/>
</dbReference>
<proteinExistence type="predicted"/>
<dbReference type="RefSeq" id="WP_306867604.1">
    <property type="nucleotide sequence ID" value="NZ_JAUSRB010000002.1"/>
</dbReference>
<keyword evidence="2" id="KW-1185">Reference proteome</keyword>
<gene>
    <name evidence="1" type="ORF">J2S55_005894</name>
</gene>
<protein>
    <submittedName>
        <fullName evidence="1">Uncharacterized protein</fullName>
    </submittedName>
</protein>
<name>A0ABT9RBI2_9ACTN</name>
<reference evidence="1 2" key="1">
    <citation type="submission" date="2023-07" db="EMBL/GenBank/DDBJ databases">
        <title>Sequencing the genomes of 1000 actinobacteria strains.</title>
        <authorList>
            <person name="Klenk H.-P."/>
        </authorList>
    </citation>
    <scope>NUCLEOTIDE SEQUENCE [LARGE SCALE GENOMIC DNA]</scope>
    <source>
        <strain evidence="1 2">DSM 44109</strain>
    </source>
</reference>
<accession>A0ABT9RBI2</accession>
<sequence length="73" mass="7498">MAVISELAESVADRAEPDRLAAVLQHSGQDVVGAHRVLGGTEGGQDTALQAAGLPATAGWSSDRLLLLFLFGL</sequence>
<evidence type="ECO:0000313" key="1">
    <source>
        <dbReference type="EMBL" id="MDP9866628.1"/>
    </source>
</evidence>
<dbReference type="Proteomes" id="UP001230426">
    <property type="component" value="Unassembled WGS sequence"/>
</dbReference>
<organism evidence="1 2">
    <name type="scientific">Streptosporangium brasiliense</name>
    <dbReference type="NCBI Taxonomy" id="47480"/>
    <lineage>
        <taxon>Bacteria</taxon>
        <taxon>Bacillati</taxon>
        <taxon>Actinomycetota</taxon>
        <taxon>Actinomycetes</taxon>
        <taxon>Streptosporangiales</taxon>
        <taxon>Streptosporangiaceae</taxon>
        <taxon>Streptosporangium</taxon>
    </lineage>
</organism>
<evidence type="ECO:0000313" key="2">
    <source>
        <dbReference type="Proteomes" id="UP001230426"/>
    </source>
</evidence>
<comment type="caution">
    <text evidence="1">The sequence shown here is derived from an EMBL/GenBank/DDBJ whole genome shotgun (WGS) entry which is preliminary data.</text>
</comment>